<keyword evidence="8" id="KW-0808">Transferase</keyword>
<evidence type="ECO:0000256" key="5">
    <source>
        <dbReference type="ARBA" id="ARBA00022490"/>
    </source>
</evidence>
<reference evidence="16 17" key="1">
    <citation type="submission" date="2018-08" db="EMBL/GenBank/DDBJ databases">
        <title>Recombination of ecologically and evolutionarily significant loci maintains genetic cohesion in the Pseudomonas syringae species complex.</title>
        <authorList>
            <person name="Dillon M."/>
            <person name="Thakur S."/>
            <person name="Almeida R.N.D."/>
            <person name="Weir B.S."/>
            <person name="Guttman D.S."/>
        </authorList>
    </citation>
    <scope>NUCLEOTIDE SEQUENCE [LARGE SCALE GENOMIC DNA]</scope>
    <source>
        <strain evidence="16 17">ICMP 7846</strain>
    </source>
</reference>
<dbReference type="NCBIfam" id="NF008692">
    <property type="entry name" value="PRK11713.1-5"/>
    <property type="match status" value="1"/>
</dbReference>
<feature type="non-terminal residue" evidence="16">
    <location>
        <position position="1"/>
    </location>
</feature>
<dbReference type="Proteomes" id="UP000270834">
    <property type="component" value="Unassembled WGS sequence"/>
</dbReference>
<dbReference type="EMBL" id="RBSQ01000702">
    <property type="protein sequence ID" value="RMS53805.1"/>
    <property type="molecule type" value="Genomic_DNA"/>
</dbReference>
<dbReference type="InterPro" id="IPR046887">
    <property type="entry name" value="RsmE_PUA-like"/>
</dbReference>
<dbReference type="CDD" id="cd18084">
    <property type="entry name" value="RsmE-like"/>
    <property type="match status" value="1"/>
</dbReference>
<evidence type="ECO:0000259" key="15">
    <source>
        <dbReference type="Pfam" id="PF20260"/>
    </source>
</evidence>
<evidence type="ECO:0000256" key="7">
    <source>
        <dbReference type="ARBA" id="ARBA00022603"/>
    </source>
</evidence>
<evidence type="ECO:0000256" key="8">
    <source>
        <dbReference type="ARBA" id="ARBA00022679"/>
    </source>
</evidence>
<dbReference type="InterPro" id="IPR015947">
    <property type="entry name" value="PUA-like_sf"/>
</dbReference>
<feature type="domain" description="Ribosomal RNA small subunit methyltransferase E methyltransferase" evidence="14">
    <location>
        <begin position="166"/>
        <end position="325"/>
    </location>
</feature>
<evidence type="ECO:0000256" key="6">
    <source>
        <dbReference type="ARBA" id="ARBA00022552"/>
    </source>
</evidence>
<evidence type="ECO:0000313" key="17">
    <source>
        <dbReference type="Proteomes" id="UP000270834"/>
    </source>
</evidence>
<dbReference type="InterPro" id="IPR046886">
    <property type="entry name" value="RsmE_MTase_dom"/>
</dbReference>
<evidence type="ECO:0000256" key="3">
    <source>
        <dbReference type="ARBA" id="ARBA00012328"/>
    </source>
</evidence>
<evidence type="ECO:0000259" key="14">
    <source>
        <dbReference type="Pfam" id="PF04452"/>
    </source>
</evidence>
<organism evidence="16 17">
    <name type="scientific">Pseudomonas aeruginosa</name>
    <dbReference type="NCBI Taxonomy" id="287"/>
    <lineage>
        <taxon>Bacteria</taxon>
        <taxon>Pseudomonadati</taxon>
        <taxon>Pseudomonadota</taxon>
        <taxon>Gammaproteobacteria</taxon>
        <taxon>Pseudomonadales</taxon>
        <taxon>Pseudomonadaceae</taxon>
        <taxon>Pseudomonas</taxon>
    </lineage>
</organism>
<dbReference type="AlphaFoldDB" id="A0A3M5DUM8"/>
<proteinExistence type="inferred from homology"/>
<keyword evidence="5" id="KW-0963">Cytoplasm</keyword>
<keyword evidence="9" id="KW-0949">S-adenosyl-L-methionine</keyword>
<protein>
    <recommendedName>
        <fullName evidence="4">Ribosomal RNA small subunit methyltransferase E</fullName>
        <ecNumber evidence="3">2.1.1.193</ecNumber>
    </recommendedName>
    <alternativeName>
        <fullName evidence="11">16S rRNA m3U1498 methyltransferase</fullName>
    </alternativeName>
</protein>
<dbReference type="FunFam" id="3.40.1280.10:FF:000007">
    <property type="entry name" value="Ribosomal RNA small subunit methyltransferase E"/>
    <property type="match status" value="1"/>
</dbReference>
<feature type="region of interest" description="Disordered" evidence="13">
    <location>
        <begin position="1"/>
        <end position="74"/>
    </location>
</feature>
<evidence type="ECO:0000256" key="10">
    <source>
        <dbReference type="ARBA" id="ARBA00025699"/>
    </source>
</evidence>
<comment type="subcellular location">
    <subcellularLocation>
        <location evidence="1">Cytoplasm</location>
    </subcellularLocation>
</comment>
<comment type="similarity">
    <text evidence="2">Belongs to the RNA methyltransferase RsmE family.</text>
</comment>
<evidence type="ECO:0000256" key="4">
    <source>
        <dbReference type="ARBA" id="ARBA00013673"/>
    </source>
</evidence>
<dbReference type="Pfam" id="PF04452">
    <property type="entry name" value="Methyltrans_RNA"/>
    <property type="match status" value="1"/>
</dbReference>
<evidence type="ECO:0000313" key="16">
    <source>
        <dbReference type="EMBL" id="RMS53805.1"/>
    </source>
</evidence>
<dbReference type="SUPFAM" id="SSF75217">
    <property type="entry name" value="alpha/beta knot"/>
    <property type="match status" value="1"/>
</dbReference>
<dbReference type="Pfam" id="PF20260">
    <property type="entry name" value="PUA_4"/>
    <property type="match status" value="1"/>
</dbReference>
<evidence type="ECO:0000256" key="9">
    <source>
        <dbReference type="ARBA" id="ARBA00022691"/>
    </source>
</evidence>
<dbReference type="GO" id="GO:0070042">
    <property type="term" value="F:rRNA (uridine-N3-)-methyltransferase activity"/>
    <property type="evidence" value="ECO:0007669"/>
    <property type="project" value="TreeGrafter"/>
</dbReference>
<dbReference type="GO" id="GO:0070475">
    <property type="term" value="P:rRNA base methylation"/>
    <property type="evidence" value="ECO:0007669"/>
    <property type="project" value="TreeGrafter"/>
</dbReference>
<feature type="compositionally biased region" description="Basic residues" evidence="13">
    <location>
        <begin position="30"/>
        <end position="46"/>
    </location>
</feature>
<dbReference type="EC" id="2.1.1.193" evidence="3"/>
<dbReference type="SUPFAM" id="SSF88697">
    <property type="entry name" value="PUA domain-like"/>
    <property type="match status" value="1"/>
</dbReference>
<evidence type="ECO:0000256" key="1">
    <source>
        <dbReference type="ARBA" id="ARBA00004496"/>
    </source>
</evidence>
<evidence type="ECO:0000256" key="13">
    <source>
        <dbReference type="SAM" id="MobiDB-lite"/>
    </source>
</evidence>
<keyword evidence="7" id="KW-0489">Methyltransferase</keyword>
<feature type="domain" description="Ribosomal RNA small subunit methyltransferase E PUA-like" evidence="15">
    <location>
        <begin position="111"/>
        <end position="157"/>
    </location>
</feature>
<dbReference type="PANTHER" id="PTHR30027:SF3">
    <property type="entry name" value="16S RRNA (URACIL(1498)-N(3))-METHYLTRANSFERASE"/>
    <property type="match status" value="1"/>
</dbReference>
<dbReference type="InterPro" id="IPR029026">
    <property type="entry name" value="tRNA_m1G_MTases_N"/>
</dbReference>
<dbReference type="InterPro" id="IPR029028">
    <property type="entry name" value="Alpha/beta_knot_MTases"/>
</dbReference>
<dbReference type="Gene3D" id="2.40.240.20">
    <property type="entry name" value="Hypothetical PUA domain-like, domain 1"/>
    <property type="match status" value="1"/>
</dbReference>
<dbReference type="GO" id="GO:0005737">
    <property type="term" value="C:cytoplasm"/>
    <property type="evidence" value="ECO:0007669"/>
    <property type="project" value="UniProtKB-SubCell"/>
</dbReference>
<name>A0A3M5DUM8_PSEAI</name>
<comment type="catalytic activity">
    <reaction evidence="12">
        <text>uridine(1498) in 16S rRNA + S-adenosyl-L-methionine = N(3)-methyluridine(1498) in 16S rRNA + S-adenosyl-L-homocysteine + H(+)</text>
        <dbReference type="Rhea" id="RHEA:42920"/>
        <dbReference type="Rhea" id="RHEA-COMP:10283"/>
        <dbReference type="Rhea" id="RHEA-COMP:10284"/>
        <dbReference type="ChEBI" id="CHEBI:15378"/>
        <dbReference type="ChEBI" id="CHEBI:57856"/>
        <dbReference type="ChEBI" id="CHEBI:59789"/>
        <dbReference type="ChEBI" id="CHEBI:65315"/>
        <dbReference type="ChEBI" id="CHEBI:74502"/>
        <dbReference type="EC" id="2.1.1.193"/>
    </reaction>
</comment>
<evidence type="ECO:0000256" key="12">
    <source>
        <dbReference type="ARBA" id="ARBA00047944"/>
    </source>
</evidence>
<evidence type="ECO:0000256" key="2">
    <source>
        <dbReference type="ARBA" id="ARBA00005528"/>
    </source>
</evidence>
<sequence>GARRAAAPAGQRGVFPAALRDYPGADRLPRRGGQRRHRHRHPRRGQRGGQRLPPGPPRSGLNVAAPSFRGGRFQRPAAGSKLRACRHYPRIAMRLSRFFVDQPLSLGQHDLPEAQAHYIGRVLRHATGDAVQLFDGSGREYLGELVEVGKRNVRVELREQFAGQPDSPLRIHLGQGLSRGERMDWAIQKATELGVAEITPIVSERCEVRLKDERADKRLQHWRQVAISACEQCGRSSLPLIHPPLALEDWLRGRDDDLRLVLHPVAAPLASHAPPSRLAFLVGPEGGLSDDEVEQAQAAGFHAARLGPRVLRTETAPVVALAVAQQLWGDFA</sequence>
<dbReference type="Gene3D" id="3.40.1280.10">
    <property type="match status" value="1"/>
</dbReference>
<evidence type="ECO:0000256" key="11">
    <source>
        <dbReference type="ARBA" id="ARBA00033196"/>
    </source>
</evidence>
<comment type="function">
    <text evidence="10">Specifically methylates the N3 position of the uracil ring of uridine 1498 (m3U1498) in 16S rRNA. Acts on the fully assembled 30S ribosomal subunit.</text>
</comment>
<dbReference type="NCBIfam" id="TIGR00046">
    <property type="entry name" value="RsmE family RNA methyltransferase"/>
    <property type="match status" value="1"/>
</dbReference>
<comment type="caution">
    <text evidence="16">The sequence shown here is derived from an EMBL/GenBank/DDBJ whole genome shotgun (WGS) entry which is preliminary data.</text>
</comment>
<keyword evidence="6" id="KW-0698">rRNA processing</keyword>
<feature type="compositionally biased region" description="Low complexity" evidence="13">
    <location>
        <begin position="1"/>
        <end position="13"/>
    </location>
</feature>
<dbReference type="InterPro" id="IPR006700">
    <property type="entry name" value="RsmE"/>
</dbReference>
<dbReference type="PANTHER" id="PTHR30027">
    <property type="entry name" value="RIBOSOMAL RNA SMALL SUBUNIT METHYLTRANSFERASE E"/>
    <property type="match status" value="1"/>
</dbReference>
<accession>A0A3M5DUM8</accession>
<gene>
    <name evidence="16" type="ORF">ALP65_04244</name>
</gene>